<dbReference type="GO" id="GO:0140664">
    <property type="term" value="F:ATP-dependent DNA damage sensor activity"/>
    <property type="evidence" value="ECO:0007669"/>
    <property type="project" value="InterPro"/>
</dbReference>
<evidence type="ECO:0000256" key="5">
    <source>
        <dbReference type="ARBA" id="ARBA00023254"/>
    </source>
</evidence>
<evidence type="ECO:0000256" key="4">
    <source>
        <dbReference type="ARBA" id="ARBA00023125"/>
    </source>
</evidence>
<dbReference type="Pfam" id="PF05192">
    <property type="entry name" value="MutS_III"/>
    <property type="match status" value="1"/>
</dbReference>
<dbReference type="Pfam" id="PF00488">
    <property type="entry name" value="MutS_V"/>
    <property type="match status" value="1"/>
</dbReference>
<evidence type="ECO:0000313" key="9">
    <source>
        <dbReference type="Proteomes" id="UP000663879"/>
    </source>
</evidence>
<dbReference type="Gene3D" id="3.40.50.300">
    <property type="entry name" value="P-loop containing nucleotide triphosphate hydrolases"/>
    <property type="match status" value="1"/>
</dbReference>
<keyword evidence="2" id="KW-0547">Nucleotide-binding</keyword>
<dbReference type="GO" id="GO:0005634">
    <property type="term" value="C:nucleus"/>
    <property type="evidence" value="ECO:0007669"/>
    <property type="project" value="TreeGrafter"/>
</dbReference>
<dbReference type="InterPro" id="IPR007861">
    <property type="entry name" value="DNA_mismatch_repair_MutS_clamp"/>
</dbReference>
<comment type="similarity">
    <text evidence="1">Belongs to the DNA mismatch repair MutS family.</text>
</comment>
<dbReference type="InterPro" id="IPR036187">
    <property type="entry name" value="DNA_mismatch_repair_MutS_sf"/>
</dbReference>
<dbReference type="InterPro" id="IPR036678">
    <property type="entry name" value="MutS_con_dom_sf"/>
</dbReference>
<dbReference type="PANTHER" id="PTHR11361">
    <property type="entry name" value="DNA MISMATCH REPAIR PROTEIN MUTS FAMILY MEMBER"/>
    <property type="match status" value="1"/>
</dbReference>
<dbReference type="InterPro" id="IPR027417">
    <property type="entry name" value="P-loop_NTPase"/>
</dbReference>
<dbReference type="PANTHER" id="PTHR11361:SF21">
    <property type="entry name" value="MUTS PROTEIN HOMOLOG 4"/>
    <property type="match status" value="1"/>
</dbReference>
<evidence type="ECO:0000256" key="1">
    <source>
        <dbReference type="ARBA" id="ARBA00006271"/>
    </source>
</evidence>
<sequence>MASTNQNVSNSRNSDLYMAVYEKNDSLIGLAIIDLKFKSLILNQFTDSKNYPNLINKIESNDPDEIVISTSPFGAFFTNNPKRLIHNYFSNIKIVELKQRFFSIKKGLESIDKICSLDFKTQIELISKSVALAACNALLKYLEFSKNYTFTSHTFRLVLESNENFTVIGANTTRFLELVHNSKNMKSPSNLYKILNYTKTKFGNKTLISNVLQPPCNVNIIKERGYILNELVSHTETLNKLTEMTSNLSELEIISKQLTLLSERNLNFKNNNYVQSKIQCVLNIRHVVDMAFQLKHLIMSTECASLKNFFIQYFEDRKFDTIYKEISKIIEQQNSLNKSTLTQKINKCYAIKPNINELLDVSRRAFMEMLQNIQIITEEISENNELPIKYAYNSTRGFYFQINISSLSKSRLDQTSSSSFSTVSLKLIESLPKDFLKVIKTKNAIQFTTLRLMKINTRLDASMKDIYHISNNIIDELIIKIQEEFTALYRLKEFLSQLDFYVSLAKYALSSNDLTEPNFTNQLFIKNAHHPTLHKIKKDTLNINDNLIISKDTLIGNTIKLSENCPFLIITGANMSGKSTFLRQLGNLQIMAQCGSHVPCQVANFTIKNKILSLSGDYDDTNGVLISSFEHEIEEIKNILDNLTDNTLILIDELCKNTNYYEGLSITFTMCKNIMDFLMNAKLKNCYFIFATHYKELVYLECCYSIVKFYHLESKSEDENKLDHTYHLEKGVCEVENYGQKLVALSALPTSIIEDSKQLLNIFGDNLQSVFKMNEIELKKRLIFEMSKDILELVDSIGYNLSNEELYDCVEKLVDKFELEYSKICNLEN</sequence>
<dbReference type="InterPro" id="IPR000432">
    <property type="entry name" value="DNA_mismatch_repair_MutS_C"/>
</dbReference>
<dbReference type="AlphaFoldDB" id="A0A813U0T4"/>
<feature type="domain" description="DNA mismatch repair proteins mutS family" evidence="7">
    <location>
        <begin position="565"/>
        <end position="761"/>
    </location>
</feature>
<organism evidence="8 9">
    <name type="scientific">Brachionus calyciflorus</name>
    <dbReference type="NCBI Taxonomy" id="104777"/>
    <lineage>
        <taxon>Eukaryota</taxon>
        <taxon>Metazoa</taxon>
        <taxon>Spiralia</taxon>
        <taxon>Gnathifera</taxon>
        <taxon>Rotifera</taxon>
        <taxon>Eurotatoria</taxon>
        <taxon>Monogononta</taxon>
        <taxon>Pseudotrocha</taxon>
        <taxon>Ploima</taxon>
        <taxon>Brachionidae</taxon>
        <taxon>Brachionus</taxon>
    </lineage>
</organism>
<keyword evidence="4" id="KW-0238">DNA-binding</keyword>
<evidence type="ECO:0000313" key="8">
    <source>
        <dbReference type="EMBL" id="CAF0816868.1"/>
    </source>
</evidence>
<dbReference type="SMART" id="SM00533">
    <property type="entry name" value="MUTSd"/>
    <property type="match status" value="1"/>
</dbReference>
<dbReference type="InterPro" id="IPR045076">
    <property type="entry name" value="MutS"/>
</dbReference>
<accession>A0A813U0T4</accession>
<dbReference type="SUPFAM" id="SSF52540">
    <property type="entry name" value="P-loop containing nucleoside triphosphate hydrolases"/>
    <property type="match status" value="1"/>
</dbReference>
<proteinExistence type="inferred from homology"/>
<dbReference type="Gene3D" id="1.10.1420.10">
    <property type="match status" value="2"/>
</dbReference>
<gene>
    <name evidence="8" type="ORF">OXX778_LOCUS7258</name>
</gene>
<dbReference type="SUPFAM" id="SSF48334">
    <property type="entry name" value="DNA repair protein MutS, domain III"/>
    <property type="match status" value="1"/>
</dbReference>
<evidence type="ECO:0008006" key="10">
    <source>
        <dbReference type="Google" id="ProtNLM"/>
    </source>
</evidence>
<evidence type="ECO:0000259" key="6">
    <source>
        <dbReference type="SMART" id="SM00533"/>
    </source>
</evidence>
<name>A0A813U0T4_9BILA</name>
<dbReference type="SMART" id="SM00534">
    <property type="entry name" value="MUTSac"/>
    <property type="match status" value="1"/>
</dbReference>
<keyword evidence="3" id="KW-0067">ATP-binding</keyword>
<dbReference type="GO" id="GO:0005524">
    <property type="term" value="F:ATP binding"/>
    <property type="evidence" value="ECO:0007669"/>
    <property type="project" value="UniProtKB-KW"/>
</dbReference>
<comment type="caution">
    <text evidence="8">The sequence shown here is derived from an EMBL/GenBank/DDBJ whole genome shotgun (WGS) entry which is preliminary data.</text>
</comment>
<feature type="domain" description="DNA mismatch repair protein MutS core" evidence="6">
    <location>
        <begin position="185"/>
        <end position="536"/>
    </location>
</feature>
<dbReference type="PIRSF" id="PIRSF005813">
    <property type="entry name" value="MSH2"/>
    <property type="match status" value="1"/>
</dbReference>
<protein>
    <recommendedName>
        <fullName evidence="10">MSH4</fullName>
    </recommendedName>
</protein>
<evidence type="ECO:0000256" key="2">
    <source>
        <dbReference type="ARBA" id="ARBA00022741"/>
    </source>
</evidence>
<dbReference type="EMBL" id="CAJNOC010000917">
    <property type="protein sequence ID" value="CAF0816868.1"/>
    <property type="molecule type" value="Genomic_DNA"/>
</dbReference>
<dbReference type="Gene3D" id="3.30.420.110">
    <property type="entry name" value="MutS, connector domain"/>
    <property type="match status" value="1"/>
</dbReference>
<dbReference type="InterPro" id="IPR007696">
    <property type="entry name" value="DNA_mismatch_repair_MutS_core"/>
</dbReference>
<dbReference type="GO" id="GO:0007131">
    <property type="term" value="P:reciprocal meiotic recombination"/>
    <property type="evidence" value="ECO:0007669"/>
    <property type="project" value="TreeGrafter"/>
</dbReference>
<evidence type="ECO:0000256" key="3">
    <source>
        <dbReference type="ARBA" id="ARBA00022840"/>
    </source>
</evidence>
<dbReference type="GO" id="GO:0006298">
    <property type="term" value="P:mismatch repair"/>
    <property type="evidence" value="ECO:0007669"/>
    <property type="project" value="InterPro"/>
</dbReference>
<dbReference type="Pfam" id="PF05190">
    <property type="entry name" value="MutS_IV"/>
    <property type="match status" value="1"/>
</dbReference>
<dbReference type="SUPFAM" id="SSF53150">
    <property type="entry name" value="DNA repair protein MutS, domain II"/>
    <property type="match status" value="1"/>
</dbReference>
<dbReference type="GO" id="GO:0030983">
    <property type="term" value="F:mismatched DNA binding"/>
    <property type="evidence" value="ECO:0007669"/>
    <property type="project" value="InterPro"/>
</dbReference>
<dbReference type="InterPro" id="IPR007860">
    <property type="entry name" value="DNA_mmatch_repair_MutS_con_dom"/>
</dbReference>
<keyword evidence="9" id="KW-1185">Reference proteome</keyword>
<reference evidence="8" key="1">
    <citation type="submission" date="2021-02" db="EMBL/GenBank/DDBJ databases">
        <authorList>
            <person name="Nowell W R."/>
        </authorList>
    </citation>
    <scope>NUCLEOTIDE SEQUENCE</scope>
    <source>
        <strain evidence="8">Ploen Becks lab</strain>
    </source>
</reference>
<keyword evidence="5" id="KW-0469">Meiosis</keyword>
<evidence type="ECO:0000259" key="7">
    <source>
        <dbReference type="SMART" id="SM00534"/>
    </source>
</evidence>
<dbReference type="Pfam" id="PF05188">
    <property type="entry name" value="MutS_II"/>
    <property type="match status" value="1"/>
</dbReference>
<dbReference type="InterPro" id="IPR011184">
    <property type="entry name" value="DNA_mismatch_repair_Msh2"/>
</dbReference>
<dbReference type="Proteomes" id="UP000663879">
    <property type="component" value="Unassembled WGS sequence"/>
</dbReference>
<dbReference type="OrthoDB" id="276261at2759"/>